<dbReference type="Pfam" id="PF05129">
    <property type="entry name" value="Zn_ribbon_Elf1"/>
    <property type="match status" value="1"/>
</dbReference>
<comment type="caution">
    <text evidence="12">The sequence shown here is derived from an EMBL/GenBank/DDBJ whole genome shotgun (WGS) entry which is preliminary data.</text>
</comment>
<dbReference type="Gene3D" id="2.20.25.190">
    <property type="match status" value="1"/>
</dbReference>
<evidence type="ECO:0000256" key="10">
    <source>
        <dbReference type="ARBA" id="ARBA00023242"/>
    </source>
</evidence>
<dbReference type="GO" id="GO:0000993">
    <property type="term" value="F:RNA polymerase II complex binding"/>
    <property type="evidence" value="ECO:0007669"/>
    <property type="project" value="TreeGrafter"/>
</dbReference>
<name>A0AAP0LTN9_9ROSI</name>
<comment type="subcellular location">
    <subcellularLocation>
        <location evidence="2 11">Nucleus</location>
    </subcellularLocation>
</comment>
<dbReference type="FunFam" id="2.20.25.190:FF:000001">
    <property type="entry name" value="Transcription elongation factor 1 homolog"/>
    <property type="match status" value="1"/>
</dbReference>
<dbReference type="GO" id="GO:0008023">
    <property type="term" value="C:transcription elongation factor complex"/>
    <property type="evidence" value="ECO:0007669"/>
    <property type="project" value="TreeGrafter"/>
</dbReference>
<accession>A0AAP0LTN9</accession>
<dbReference type="InterPro" id="IPR007808">
    <property type="entry name" value="Elf1"/>
</dbReference>
<proteinExistence type="inferred from homology"/>
<evidence type="ECO:0000256" key="7">
    <source>
        <dbReference type="ARBA" id="ARBA00022833"/>
    </source>
</evidence>
<protein>
    <recommendedName>
        <fullName evidence="4 11">Transcription elongation factor 1 homolog</fullName>
    </recommendedName>
</protein>
<evidence type="ECO:0000256" key="11">
    <source>
        <dbReference type="RuleBase" id="RU364033"/>
    </source>
</evidence>
<dbReference type="PANTHER" id="PTHR20934">
    <property type="entry name" value="TRANSCRIPTION ELONGATION FACTOR 1 HOMOLOG"/>
    <property type="match status" value="1"/>
</dbReference>
<dbReference type="Proteomes" id="UP001428341">
    <property type="component" value="Unassembled WGS sequence"/>
</dbReference>
<sequence length="115" mass="13498">MVTYPDGIRKPQIFLSLSLESGLKSLCINREEEVKEGKGCSFKKKKGMERLDTEFRCRFCGHRMSGRCRIYKKIQTGEAFCWNCFERFWTQIHGLIEPVDIYAEWIHACEHANNS</sequence>
<keyword evidence="13" id="KW-1185">Reference proteome</keyword>
<evidence type="ECO:0000313" key="13">
    <source>
        <dbReference type="Proteomes" id="UP001428341"/>
    </source>
</evidence>
<comment type="function">
    <text evidence="1 11">Transcription elongation factor implicated in the maintenance of proper chromatin structure in actively transcribed regions.</text>
</comment>
<evidence type="ECO:0000256" key="3">
    <source>
        <dbReference type="ARBA" id="ARBA00009730"/>
    </source>
</evidence>
<evidence type="ECO:0000256" key="4">
    <source>
        <dbReference type="ARBA" id="ARBA00014973"/>
    </source>
</evidence>
<keyword evidence="9 11" id="KW-0804">Transcription</keyword>
<dbReference type="SUPFAM" id="SSF57783">
    <property type="entry name" value="Zinc beta-ribbon"/>
    <property type="match status" value="1"/>
</dbReference>
<dbReference type="GO" id="GO:0008270">
    <property type="term" value="F:zinc ion binding"/>
    <property type="evidence" value="ECO:0007669"/>
    <property type="project" value="UniProtKB-KW"/>
</dbReference>
<dbReference type="PANTHER" id="PTHR20934:SF7">
    <property type="entry name" value="TRANSCRIPTION ELONGATION FACTOR 1 HOMOLOG"/>
    <property type="match status" value="1"/>
</dbReference>
<organism evidence="12 13">
    <name type="scientific">Citrus x changshan-huyou</name>
    <dbReference type="NCBI Taxonomy" id="2935761"/>
    <lineage>
        <taxon>Eukaryota</taxon>
        <taxon>Viridiplantae</taxon>
        <taxon>Streptophyta</taxon>
        <taxon>Embryophyta</taxon>
        <taxon>Tracheophyta</taxon>
        <taxon>Spermatophyta</taxon>
        <taxon>Magnoliopsida</taxon>
        <taxon>eudicotyledons</taxon>
        <taxon>Gunneridae</taxon>
        <taxon>Pentapetalae</taxon>
        <taxon>rosids</taxon>
        <taxon>malvids</taxon>
        <taxon>Sapindales</taxon>
        <taxon>Rutaceae</taxon>
        <taxon>Aurantioideae</taxon>
        <taxon>Citrus</taxon>
    </lineage>
</organism>
<comment type="similarity">
    <text evidence="3 11">Belongs to the ELOF1 family.</text>
</comment>
<keyword evidence="5 11" id="KW-0479">Metal-binding</keyword>
<dbReference type="InterPro" id="IPR038567">
    <property type="entry name" value="T_Elf1_sf"/>
</dbReference>
<evidence type="ECO:0000256" key="9">
    <source>
        <dbReference type="ARBA" id="ARBA00023163"/>
    </source>
</evidence>
<evidence type="ECO:0000256" key="2">
    <source>
        <dbReference type="ARBA" id="ARBA00004123"/>
    </source>
</evidence>
<keyword evidence="6 11" id="KW-0863">Zinc-finger</keyword>
<evidence type="ECO:0000256" key="5">
    <source>
        <dbReference type="ARBA" id="ARBA00022723"/>
    </source>
</evidence>
<dbReference type="EMBL" id="JBCGBO010000007">
    <property type="protein sequence ID" value="KAK9186838.1"/>
    <property type="molecule type" value="Genomic_DNA"/>
</dbReference>
<reference evidence="12 13" key="1">
    <citation type="submission" date="2024-05" db="EMBL/GenBank/DDBJ databases">
        <title>Haplotype-resolved chromosome-level genome assembly of Huyou (Citrus changshanensis).</title>
        <authorList>
            <person name="Miao C."/>
            <person name="Chen W."/>
            <person name="Wu Y."/>
            <person name="Wang L."/>
            <person name="Zhao S."/>
            <person name="Grierson D."/>
            <person name="Xu C."/>
            <person name="Chen K."/>
        </authorList>
    </citation>
    <scope>NUCLEOTIDE SEQUENCE [LARGE SCALE GENOMIC DNA]</scope>
    <source>
        <strain evidence="12">01-14</strain>
        <tissue evidence="12">Leaf</tissue>
    </source>
</reference>
<gene>
    <name evidence="12" type="ORF">WN944_018227</name>
</gene>
<evidence type="ECO:0000256" key="1">
    <source>
        <dbReference type="ARBA" id="ARBA00003357"/>
    </source>
</evidence>
<keyword evidence="8 11" id="KW-0805">Transcription regulation</keyword>
<keyword evidence="7 11" id="KW-0862">Zinc</keyword>
<dbReference type="AlphaFoldDB" id="A0AAP0LTN9"/>
<evidence type="ECO:0000256" key="6">
    <source>
        <dbReference type="ARBA" id="ARBA00022771"/>
    </source>
</evidence>
<evidence type="ECO:0000313" key="12">
    <source>
        <dbReference type="EMBL" id="KAK9186838.1"/>
    </source>
</evidence>
<dbReference type="GO" id="GO:0006368">
    <property type="term" value="P:transcription elongation by RNA polymerase II"/>
    <property type="evidence" value="ECO:0007669"/>
    <property type="project" value="TreeGrafter"/>
</dbReference>
<keyword evidence="10 11" id="KW-0539">Nucleus</keyword>
<evidence type="ECO:0000256" key="8">
    <source>
        <dbReference type="ARBA" id="ARBA00023015"/>
    </source>
</evidence>